<dbReference type="PANTHER" id="PTHR33498:SF1">
    <property type="entry name" value="TRANSPOSASE FOR INSERTION SEQUENCE ELEMENT IS1557"/>
    <property type="match status" value="1"/>
</dbReference>
<protein>
    <submittedName>
        <fullName evidence="3">ISL3 family transposase</fullName>
    </submittedName>
</protein>
<sequence>MNATASLLADTICRTVELGVTITDAAVADELTHLFCAPVTLDPICAECGMAGRLRDHVQRKVTDLPIVGHPTRLHVRVPRFTCDNTECATRIFQQRMPALAEPRAKTTRRCSRWILQRLAIDRTSVSAVAKALGLGWDLVNDLAVSEVRAMVYEQPGHFDGVRVLGVDEHKWKHVRGDGSSAFVTVLVDLTPVVDGTGPSRLLDMVPGRSAKVLTEWLDARDQVFRDRVKVVTMDGFAGYHSAAAKAVPAARTVMDPFHVVHLAADKLTVCRQRIQQATTGHRGRADDPLYGIRRILRTRAELLTDKQKVRLFKAFTAHDAHAAVEVTYGVYQRLIAAYEASGKREGKIAMYKLLKSIRAGVPTELPELAQLGRSLWKRHREILAYFDVGASNGPVEAINGRLEHLRGIALGFRNLKHYILRSLIHSGRLQDRINGRIPGVVATPAVK</sequence>
<reference evidence="3 4" key="1">
    <citation type="submission" date="2023-05" db="EMBL/GenBank/DDBJ databases">
        <title>Corynebacterium suedekumii sp. nov. and Corynebacterium breve sp. nov. isolated from raw cow's milk.</title>
        <authorList>
            <person name="Baer M.K."/>
            <person name="Mehl L."/>
            <person name="Hellmuth R."/>
            <person name="Marke G."/>
            <person name="Lipski A."/>
        </authorList>
    </citation>
    <scope>NUCLEOTIDE SEQUENCE [LARGE SCALE GENOMIC DNA]</scope>
    <source>
        <strain evidence="3 4">LM112</strain>
    </source>
</reference>
<feature type="domain" description="Transposase IS204/IS1001/IS1096/IS1165 zinc-finger" evidence="2">
    <location>
        <begin position="43"/>
        <end position="85"/>
    </location>
</feature>
<organism evidence="3 4">
    <name type="scientific">Corynebacterium suedekumii</name>
    <dbReference type="NCBI Taxonomy" id="3049801"/>
    <lineage>
        <taxon>Bacteria</taxon>
        <taxon>Bacillati</taxon>
        <taxon>Actinomycetota</taxon>
        <taxon>Actinomycetes</taxon>
        <taxon>Mycobacteriales</taxon>
        <taxon>Corynebacteriaceae</taxon>
        <taxon>Corynebacterium</taxon>
    </lineage>
</organism>
<dbReference type="RefSeq" id="WP_284875649.1">
    <property type="nucleotide sequence ID" value="NZ_CP126970.1"/>
</dbReference>
<evidence type="ECO:0000259" key="1">
    <source>
        <dbReference type="Pfam" id="PF01610"/>
    </source>
</evidence>
<evidence type="ECO:0000313" key="3">
    <source>
        <dbReference type="EMBL" id="WIM71074.1"/>
    </source>
</evidence>
<evidence type="ECO:0000259" key="2">
    <source>
        <dbReference type="Pfam" id="PF14690"/>
    </source>
</evidence>
<dbReference type="Proteomes" id="UP001238805">
    <property type="component" value="Chromosome"/>
</dbReference>
<name>A0ABY8VSD4_9CORY</name>
<evidence type="ECO:0000313" key="4">
    <source>
        <dbReference type="Proteomes" id="UP001238805"/>
    </source>
</evidence>
<dbReference type="NCBIfam" id="NF033550">
    <property type="entry name" value="transpos_ISL3"/>
    <property type="match status" value="1"/>
</dbReference>
<keyword evidence="4" id="KW-1185">Reference proteome</keyword>
<dbReference type="PANTHER" id="PTHR33498">
    <property type="entry name" value="TRANSPOSASE FOR INSERTION SEQUENCE ELEMENT IS1557"/>
    <property type="match status" value="1"/>
</dbReference>
<feature type="domain" description="Transposase IS204/IS1001/IS1096/IS1165 DDE" evidence="1">
    <location>
        <begin position="165"/>
        <end position="422"/>
    </location>
</feature>
<dbReference type="EMBL" id="CP126970">
    <property type="protein sequence ID" value="WIM71074.1"/>
    <property type="molecule type" value="Genomic_DNA"/>
</dbReference>
<gene>
    <name evidence="3" type="ORF">QP029_04515</name>
</gene>
<dbReference type="Pfam" id="PF01610">
    <property type="entry name" value="DDE_Tnp_ISL3"/>
    <property type="match status" value="1"/>
</dbReference>
<dbReference type="InterPro" id="IPR029261">
    <property type="entry name" value="Transposase_Znf"/>
</dbReference>
<accession>A0ABY8VSD4</accession>
<dbReference type="Pfam" id="PF14690">
    <property type="entry name" value="Zn_ribbon_ISL3"/>
    <property type="match status" value="1"/>
</dbReference>
<dbReference type="InterPro" id="IPR002560">
    <property type="entry name" value="Transposase_DDE"/>
</dbReference>
<proteinExistence type="predicted"/>
<dbReference type="InterPro" id="IPR047951">
    <property type="entry name" value="Transpos_ISL3"/>
</dbReference>